<name>A0A0A9EAC3_ARUDO</name>
<proteinExistence type="predicted"/>
<protein>
    <submittedName>
        <fullName evidence="1">Uncharacterized protein</fullName>
    </submittedName>
</protein>
<reference evidence="1" key="2">
    <citation type="journal article" date="2015" name="Data Brief">
        <title>Shoot transcriptome of the giant reed, Arundo donax.</title>
        <authorList>
            <person name="Barrero R.A."/>
            <person name="Guerrero F.D."/>
            <person name="Moolhuijzen P."/>
            <person name="Goolsby J.A."/>
            <person name="Tidwell J."/>
            <person name="Bellgard S.E."/>
            <person name="Bellgard M.I."/>
        </authorList>
    </citation>
    <scope>NUCLEOTIDE SEQUENCE</scope>
    <source>
        <tissue evidence="1">Shoot tissue taken approximately 20 cm above the soil surface</tissue>
    </source>
</reference>
<dbReference type="EMBL" id="GBRH01200206">
    <property type="protein sequence ID" value="JAD97689.1"/>
    <property type="molecule type" value="Transcribed_RNA"/>
</dbReference>
<dbReference type="AlphaFoldDB" id="A0A0A9EAC3"/>
<accession>A0A0A9EAC3</accession>
<evidence type="ECO:0000313" key="1">
    <source>
        <dbReference type="EMBL" id="JAD97689.1"/>
    </source>
</evidence>
<reference evidence="1" key="1">
    <citation type="submission" date="2014-09" db="EMBL/GenBank/DDBJ databases">
        <authorList>
            <person name="Magalhaes I.L.F."/>
            <person name="Oliveira U."/>
            <person name="Santos F.R."/>
            <person name="Vidigal T.H.D.A."/>
            <person name="Brescovit A.D."/>
            <person name="Santos A.J."/>
        </authorList>
    </citation>
    <scope>NUCLEOTIDE SEQUENCE</scope>
    <source>
        <tissue evidence="1">Shoot tissue taken approximately 20 cm above the soil surface</tissue>
    </source>
</reference>
<organism evidence="1">
    <name type="scientific">Arundo donax</name>
    <name type="common">Giant reed</name>
    <name type="synonym">Donax arundinaceus</name>
    <dbReference type="NCBI Taxonomy" id="35708"/>
    <lineage>
        <taxon>Eukaryota</taxon>
        <taxon>Viridiplantae</taxon>
        <taxon>Streptophyta</taxon>
        <taxon>Embryophyta</taxon>
        <taxon>Tracheophyta</taxon>
        <taxon>Spermatophyta</taxon>
        <taxon>Magnoliopsida</taxon>
        <taxon>Liliopsida</taxon>
        <taxon>Poales</taxon>
        <taxon>Poaceae</taxon>
        <taxon>PACMAD clade</taxon>
        <taxon>Arundinoideae</taxon>
        <taxon>Arundineae</taxon>
        <taxon>Arundo</taxon>
    </lineage>
</organism>
<sequence>MQQIIFHAIVFFCARKEMGKGVVKTRNDIQHLLLAPQPSLIQVGAAPWMCRKA</sequence>